<evidence type="ECO:0000313" key="2">
    <source>
        <dbReference type="Proteomes" id="UP001320272"/>
    </source>
</evidence>
<sequence>MAAAGLSKRREKFEDERLSDQFLWDIIRDTSALGDVDARTLMHLGRKQAKRDLHARALSVASAYWEVHHRYRNGEGVPKEFGGYGVRIIEQNWTITIQWYFSVGRGKNLSPKHVGLKAPEGKSYRMPASRFSKAKEWEFEAIAKAEDEFEKIRRCSEHLKSMTAPFLGYDHMLSQRERELRTEDAATDQDG</sequence>
<proteinExistence type="predicted"/>
<organism evidence="1 2">
    <name type="scientific">Billgrantia aerodenitrificans</name>
    <dbReference type="NCBI Taxonomy" id="2733483"/>
    <lineage>
        <taxon>Bacteria</taxon>
        <taxon>Pseudomonadati</taxon>
        <taxon>Pseudomonadota</taxon>
        <taxon>Gammaproteobacteria</taxon>
        <taxon>Oceanospirillales</taxon>
        <taxon>Halomonadaceae</taxon>
        <taxon>Billgrantia</taxon>
    </lineage>
</organism>
<keyword evidence="2" id="KW-1185">Reference proteome</keyword>
<dbReference type="RefSeq" id="WP_234252801.1">
    <property type="nucleotide sequence ID" value="NZ_JABFTV010000002.1"/>
</dbReference>
<dbReference type="InterPro" id="IPR045809">
    <property type="entry name" value="MobI"/>
</dbReference>
<dbReference type="Proteomes" id="UP001320272">
    <property type="component" value="Unassembled WGS sequence"/>
</dbReference>
<accession>A0ABS9AN88</accession>
<evidence type="ECO:0000313" key="1">
    <source>
        <dbReference type="EMBL" id="MCE8023163.1"/>
    </source>
</evidence>
<dbReference type="EMBL" id="JABFTV010000002">
    <property type="protein sequence ID" value="MCE8023163.1"/>
    <property type="molecule type" value="Genomic_DNA"/>
</dbReference>
<dbReference type="Pfam" id="PF19456">
    <property type="entry name" value="MobI"/>
    <property type="match status" value="1"/>
</dbReference>
<comment type="caution">
    <text evidence="1">The sequence shown here is derived from an EMBL/GenBank/DDBJ whole genome shotgun (WGS) entry which is preliminary data.</text>
</comment>
<protein>
    <submittedName>
        <fullName evidence="1">Uncharacterized protein</fullName>
    </submittedName>
</protein>
<gene>
    <name evidence="1" type="ORF">HOP59_03340</name>
</gene>
<reference evidence="1 2" key="1">
    <citation type="journal article" date="2021" name="Front. Microbiol.">
        <title>Aerobic Denitrification and Heterotrophic Sulfur Oxidation in the Genus Halomonas Revealed by Six Novel Species Characterizations and Genome-Based Analysis.</title>
        <authorList>
            <person name="Wang L."/>
            <person name="Shao Z."/>
        </authorList>
    </citation>
    <scope>NUCLEOTIDE SEQUENCE [LARGE SCALE GENOMIC DNA]</scope>
    <source>
        <strain evidence="1 2">MCCC 1A11058</strain>
    </source>
</reference>
<name>A0ABS9AN88_9GAMM</name>